<comment type="caution">
    <text evidence="2">The sequence shown here is derived from an EMBL/GenBank/DDBJ whole genome shotgun (WGS) entry which is preliminary data.</text>
</comment>
<keyword evidence="1 2" id="KW-0808">Transferase</keyword>
<evidence type="ECO:0000313" key="2">
    <source>
        <dbReference type="EMBL" id="MPM24478.1"/>
    </source>
</evidence>
<dbReference type="InterPro" id="IPR050483">
    <property type="entry name" value="CoA-transferase_III_domain"/>
</dbReference>
<dbReference type="Pfam" id="PF02515">
    <property type="entry name" value="CoA_transf_3"/>
    <property type="match status" value="1"/>
</dbReference>
<sequence length="297" mass="32400">MRVKAINKLGLGYDAVAALNPEIIYCAATGFGEGGTHAGQPAFDDVIQGACGLANLVGHEAGRPEYPPMLLADKVAGIATANAVLGAMVHKLRTGQGQYVEVPMFETMVAFTMTEHLGGHGFHPPIGPAGYARLLKGGRKPTPTKDGYLALLPYTENHWNAFFSALGRKDLFEKYDLSNRHERNKRIHELYDDLRSVTANFTSAELMELCRKLDIPVTEIYSIDNIHEHPHVQSVGLFEPFDHPTEGELVVMRPTALFGKTPSRITRHAPNIGEDTNELLQAAGFSKDFIAKAQAPG</sequence>
<dbReference type="PANTHER" id="PTHR48207">
    <property type="entry name" value="SUCCINATE--HYDROXYMETHYLGLUTARATE COA-TRANSFERASE"/>
    <property type="match status" value="1"/>
</dbReference>
<name>A0A644Y974_9ZZZZ</name>
<protein>
    <submittedName>
        <fullName evidence="2">Succinyl-CoA--L-malate CoA-transferase beta subunit</fullName>
        <ecNumber evidence="2">2.8.3.22</ecNumber>
    </submittedName>
</protein>
<reference evidence="2" key="1">
    <citation type="submission" date="2019-08" db="EMBL/GenBank/DDBJ databases">
        <authorList>
            <person name="Kucharzyk K."/>
            <person name="Murdoch R.W."/>
            <person name="Higgins S."/>
            <person name="Loffler F."/>
        </authorList>
    </citation>
    <scope>NUCLEOTIDE SEQUENCE</scope>
</reference>
<accession>A0A644Y974</accession>
<organism evidence="2">
    <name type="scientific">bioreactor metagenome</name>
    <dbReference type="NCBI Taxonomy" id="1076179"/>
    <lineage>
        <taxon>unclassified sequences</taxon>
        <taxon>metagenomes</taxon>
        <taxon>ecological metagenomes</taxon>
    </lineage>
</organism>
<dbReference type="GO" id="GO:0008410">
    <property type="term" value="F:CoA-transferase activity"/>
    <property type="evidence" value="ECO:0007669"/>
    <property type="project" value="TreeGrafter"/>
</dbReference>
<dbReference type="SUPFAM" id="SSF89796">
    <property type="entry name" value="CoA-transferase family III (CaiB/BaiF)"/>
    <property type="match status" value="1"/>
</dbReference>
<dbReference type="PANTHER" id="PTHR48207:SF4">
    <property type="entry name" value="BLL6097 PROTEIN"/>
    <property type="match status" value="1"/>
</dbReference>
<gene>
    <name evidence="2" type="primary">smtB_5</name>
    <name evidence="2" type="ORF">SDC9_70961</name>
</gene>
<dbReference type="EC" id="2.8.3.22" evidence="2"/>
<dbReference type="AlphaFoldDB" id="A0A644Y974"/>
<evidence type="ECO:0000256" key="1">
    <source>
        <dbReference type="ARBA" id="ARBA00022679"/>
    </source>
</evidence>
<dbReference type="EMBL" id="VSSQ01004271">
    <property type="protein sequence ID" value="MPM24478.1"/>
    <property type="molecule type" value="Genomic_DNA"/>
</dbReference>
<dbReference type="Gene3D" id="3.40.50.10540">
    <property type="entry name" value="Crotonobetainyl-coa:carnitine coa-transferase, domain 1"/>
    <property type="match status" value="1"/>
</dbReference>
<dbReference type="InterPro" id="IPR044855">
    <property type="entry name" value="CoA-Trfase_III_dom3_sf"/>
</dbReference>
<proteinExistence type="predicted"/>
<dbReference type="Gene3D" id="3.30.1540.10">
    <property type="entry name" value="formyl-coa transferase, domain 3"/>
    <property type="match status" value="1"/>
</dbReference>
<dbReference type="InterPro" id="IPR003673">
    <property type="entry name" value="CoA-Trfase_fam_III"/>
</dbReference>
<dbReference type="InterPro" id="IPR023606">
    <property type="entry name" value="CoA-Trfase_III_dom_1_sf"/>
</dbReference>